<dbReference type="PANTHER" id="PTHR11236">
    <property type="entry name" value="AMINOBENZOATE/ANTHRANILATE SYNTHASE"/>
    <property type="match status" value="1"/>
</dbReference>
<dbReference type="InterPro" id="IPR015890">
    <property type="entry name" value="Chorismate_C"/>
</dbReference>
<dbReference type="InterPro" id="IPR005801">
    <property type="entry name" value="ADC_synthase"/>
</dbReference>
<organism evidence="2">
    <name type="scientific">gut metagenome</name>
    <dbReference type="NCBI Taxonomy" id="749906"/>
    <lineage>
        <taxon>unclassified sequences</taxon>
        <taxon>metagenomes</taxon>
        <taxon>organismal metagenomes</taxon>
    </lineage>
</organism>
<protein>
    <submittedName>
        <fullName evidence="2">Para-aminobenzoate synthase component I</fullName>
    </submittedName>
</protein>
<name>J9H3N4_9ZZZZ</name>
<accession>J9H3N4</accession>
<evidence type="ECO:0000259" key="1">
    <source>
        <dbReference type="Pfam" id="PF00425"/>
    </source>
</evidence>
<comment type="caution">
    <text evidence="2">The sequence shown here is derived from an EMBL/GenBank/DDBJ whole genome shotgun (WGS) entry which is preliminary data.</text>
</comment>
<sequence length="327" mass="37304">MEYLNKVEAIARMNELSASQVPFIFVIDYDAQRSIVMPVSEVNPEECLFDFCSVSNAADAKTQNNEAVQWECTFPSAEAYRRSFETVEKYLQSDAIQLINLTCRVPIQTNLSLRDIYCRAEAKYKLWLKNTLVCFSPEIFVRIEGDEISSYPMKGTINADQPQAEEIIMNDVKEAEEHQAVVKLISDDLSRVADKVWVERYRYTDLLHTNRGRIIQTSSEVRGKLAADWAAHVGDILFSQLPAGSITGYPKAKTIDVIAEAEDYHRGFYTGVMGWCDGQRLDSSVLIRFIDQENGQLYFKAGGGVTARSQWEREYKEVQQKTYVPIR</sequence>
<dbReference type="GO" id="GO:0046820">
    <property type="term" value="F:4-amino-4-deoxychorismate synthase activity"/>
    <property type="evidence" value="ECO:0007669"/>
    <property type="project" value="TreeGrafter"/>
</dbReference>
<evidence type="ECO:0000313" key="2">
    <source>
        <dbReference type="EMBL" id="EJX10573.1"/>
    </source>
</evidence>
<dbReference type="GO" id="GO:0000162">
    <property type="term" value="P:L-tryptophan biosynthetic process"/>
    <property type="evidence" value="ECO:0007669"/>
    <property type="project" value="TreeGrafter"/>
</dbReference>
<dbReference type="Pfam" id="PF00425">
    <property type="entry name" value="Chorismate_bind"/>
    <property type="match status" value="1"/>
</dbReference>
<dbReference type="Gene3D" id="3.60.120.10">
    <property type="entry name" value="Anthranilate synthase"/>
    <property type="match status" value="1"/>
</dbReference>
<dbReference type="NCBIfam" id="NF005486">
    <property type="entry name" value="PRK07093.1"/>
    <property type="match status" value="1"/>
</dbReference>
<dbReference type="InterPro" id="IPR019999">
    <property type="entry name" value="Anth_synth_I-like"/>
</dbReference>
<proteinExistence type="predicted"/>
<dbReference type="EMBL" id="AMCI01000155">
    <property type="protein sequence ID" value="EJX10573.1"/>
    <property type="molecule type" value="Genomic_DNA"/>
</dbReference>
<dbReference type="PANTHER" id="PTHR11236:SF50">
    <property type="entry name" value="AMINODEOXYCHORISMATE SYNTHASE COMPONENT 1"/>
    <property type="match status" value="1"/>
</dbReference>
<dbReference type="AlphaFoldDB" id="J9H3N4"/>
<feature type="domain" description="Chorismate-utilising enzyme C-terminal" evidence="1">
    <location>
        <begin position="77"/>
        <end position="321"/>
    </location>
</feature>
<gene>
    <name evidence="2" type="ORF">EVA_00951</name>
</gene>
<dbReference type="SUPFAM" id="SSF56322">
    <property type="entry name" value="ADC synthase"/>
    <property type="match status" value="1"/>
</dbReference>
<reference evidence="2" key="1">
    <citation type="journal article" date="2012" name="PLoS ONE">
        <title>Gene sets for utilization of primary and secondary nutrition supplies in the distal gut of endangered iberian lynx.</title>
        <authorList>
            <person name="Alcaide M."/>
            <person name="Messina E."/>
            <person name="Richter M."/>
            <person name="Bargiela R."/>
            <person name="Peplies J."/>
            <person name="Huws S.A."/>
            <person name="Newbold C.J."/>
            <person name="Golyshin P.N."/>
            <person name="Simon M.A."/>
            <person name="Lopez G."/>
            <person name="Yakimov M.M."/>
            <person name="Ferrer M."/>
        </authorList>
    </citation>
    <scope>NUCLEOTIDE SEQUENCE</scope>
</reference>